<evidence type="ECO:0000313" key="3">
    <source>
        <dbReference type="Proteomes" id="UP000486351"/>
    </source>
</evidence>
<dbReference type="Proteomes" id="UP000486351">
    <property type="component" value="Unassembled WGS sequence"/>
</dbReference>
<dbReference type="AlphaFoldDB" id="A0A6G0PZ92"/>
<gene>
    <name evidence="2" type="ORF">PF008_g32640</name>
</gene>
<protein>
    <submittedName>
        <fullName evidence="2">Uncharacterized protein</fullName>
    </submittedName>
</protein>
<feature type="non-terminal residue" evidence="2">
    <location>
        <position position="146"/>
    </location>
</feature>
<reference evidence="2 3" key="1">
    <citation type="submission" date="2018-09" db="EMBL/GenBank/DDBJ databases">
        <title>Genomic investigation of the strawberry pathogen Phytophthora fragariae indicates pathogenicity is determined by transcriptional variation in three key races.</title>
        <authorList>
            <person name="Adams T.M."/>
            <person name="Armitage A.D."/>
            <person name="Sobczyk M.K."/>
            <person name="Bates H.J."/>
            <person name="Dunwell J.M."/>
            <person name="Nellist C.F."/>
            <person name="Harrison R.J."/>
        </authorList>
    </citation>
    <scope>NUCLEOTIDE SEQUENCE [LARGE SCALE GENOMIC DNA]</scope>
    <source>
        <strain evidence="2 3">NOV-77</strain>
    </source>
</reference>
<accession>A0A6G0PZ92</accession>
<organism evidence="2 3">
    <name type="scientific">Phytophthora fragariae</name>
    <dbReference type="NCBI Taxonomy" id="53985"/>
    <lineage>
        <taxon>Eukaryota</taxon>
        <taxon>Sar</taxon>
        <taxon>Stramenopiles</taxon>
        <taxon>Oomycota</taxon>
        <taxon>Peronosporomycetes</taxon>
        <taxon>Peronosporales</taxon>
        <taxon>Peronosporaceae</taxon>
        <taxon>Phytophthora</taxon>
    </lineage>
</organism>
<evidence type="ECO:0000313" key="2">
    <source>
        <dbReference type="EMBL" id="KAE9262293.1"/>
    </source>
</evidence>
<comment type="caution">
    <text evidence="2">The sequence shown here is derived from an EMBL/GenBank/DDBJ whole genome shotgun (WGS) entry which is preliminary data.</text>
</comment>
<sequence>MMFFAMLSVIFPYKKVVLCFLLPGHSDNIADRVIAWCRNAMRGSNFYTQSLLVDEINKIKGVNGIFLDHNEPTHPFYNGWETILGKYFFPPPHGYTSNYLFEIVEGVCTARKNVDTPDKDAITFEMIDPCNISSIRKAVIHELFGP</sequence>
<feature type="signal peptide" evidence="1">
    <location>
        <begin position="1"/>
        <end position="19"/>
    </location>
</feature>
<feature type="chain" id="PRO_5026078350" evidence="1">
    <location>
        <begin position="20"/>
        <end position="146"/>
    </location>
</feature>
<dbReference type="EMBL" id="QXFY01009615">
    <property type="protein sequence ID" value="KAE9262293.1"/>
    <property type="molecule type" value="Genomic_DNA"/>
</dbReference>
<keyword evidence="1" id="KW-0732">Signal</keyword>
<evidence type="ECO:0000256" key="1">
    <source>
        <dbReference type="SAM" id="SignalP"/>
    </source>
</evidence>
<name>A0A6G0PZ92_9STRA</name>
<proteinExistence type="predicted"/>